<accession>A0A3B7MHZ4</accession>
<dbReference type="EMBL" id="CP032157">
    <property type="protein sequence ID" value="AXY74044.1"/>
    <property type="molecule type" value="Genomic_DNA"/>
</dbReference>
<dbReference type="Proteomes" id="UP000263900">
    <property type="component" value="Chromosome"/>
</dbReference>
<dbReference type="KEGG" id="pseg:D3H65_08640"/>
<sequence>MKNKDQCFSKHLHPFCYLLADQAEPPKYFAMMKKLNKVNRPLPTQLPLYQHNKNILFFQEV</sequence>
<dbReference type="AlphaFoldDB" id="A0A3B7MHZ4"/>
<evidence type="ECO:0000313" key="1">
    <source>
        <dbReference type="EMBL" id="AXY74044.1"/>
    </source>
</evidence>
<protein>
    <submittedName>
        <fullName evidence="1">Uncharacterized protein</fullName>
    </submittedName>
</protein>
<organism evidence="1 2">
    <name type="scientific">Paraflavitalea soli</name>
    <dbReference type="NCBI Taxonomy" id="2315862"/>
    <lineage>
        <taxon>Bacteria</taxon>
        <taxon>Pseudomonadati</taxon>
        <taxon>Bacteroidota</taxon>
        <taxon>Chitinophagia</taxon>
        <taxon>Chitinophagales</taxon>
        <taxon>Chitinophagaceae</taxon>
        <taxon>Paraflavitalea</taxon>
    </lineage>
</organism>
<gene>
    <name evidence="1" type="ORF">D3H65_08640</name>
</gene>
<keyword evidence="2" id="KW-1185">Reference proteome</keyword>
<evidence type="ECO:0000313" key="2">
    <source>
        <dbReference type="Proteomes" id="UP000263900"/>
    </source>
</evidence>
<reference evidence="1 2" key="1">
    <citation type="submission" date="2018-09" db="EMBL/GenBank/DDBJ databases">
        <title>Genome sequencing of strain 6GH32-13.</title>
        <authorList>
            <person name="Weon H.-Y."/>
            <person name="Heo J."/>
            <person name="Kwon S.-W."/>
        </authorList>
    </citation>
    <scope>NUCLEOTIDE SEQUENCE [LARGE SCALE GENOMIC DNA]</scope>
    <source>
        <strain evidence="1 2">5GH32-13</strain>
    </source>
</reference>
<proteinExistence type="predicted"/>
<name>A0A3B7MHZ4_9BACT</name>